<dbReference type="InterPro" id="IPR046770">
    <property type="entry name" value="DOCKER_Lobe_B"/>
</dbReference>
<protein>
    <recommendedName>
        <fullName evidence="3">DOCKER domain-containing protein</fullName>
    </recommendedName>
</protein>
<dbReference type="GO" id="GO:0005085">
    <property type="term" value="F:guanyl-nucleotide exchange factor activity"/>
    <property type="evidence" value="ECO:0007669"/>
    <property type="project" value="UniProtKB-KW"/>
</dbReference>
<dbReference type="CDD" id="cd11684">
    <property type="entry name" value="DHR2_DOCK"/>
    <property type="match status" value="1"/>
</dbReference>
<dbReference type="Gene3D" id="1.20.58.740">
    <property type="match status" value="1"/>
</dbReference>
<evidence type="ECO:0000256" key="1">
    <source>
        <dbReference type="ARBA" id="ARBA00022658"/>
    </source>
</evidence>
<accession>A0A4V1ITN3</accession>
<dbReference type="Gene3D" id="1.25.40.410">
    <property type="match status" value="1"/>
</dbReference>
<sequence length="372" mass="42661">MLIHLVRFLKDLSIPNLYLKYVHHLSRYHVLANNPTEGALALKLHANTLNWSTSVDPTAAHDMIPLLPPLQEGEHHLRGWETEFERKEGLYLTILELLEQGKAWEHAIVLCRELSHQYELTHDYPRLAACLRKMARLYENMAMVERFPASFYRVGFFGAGWPSGLKGREFIYRGDEWERIGPFCERILEAYRGATLIRTTGDLRNDRRVQPRSIQVVSVTPVVRSTTLPMPLVPSAAPTRQYYRTNEVQVFTFSRPLRKMKAAKKPARPEDAAVAEFLDLWTEKVFLITQDSFPHLDRRSPVVRRVKYTLSPIENAIVAIRTKTEQLTGFQRHTAPAVQAGQEAQVRQFTMALNGSVDAAVNGGIPMYRRAF</sequence>
<dbReference type="AlphaFoldDB" id="A0A4V1ITN3"/>
<proteinExistence type="inferred from homology"/>
<feature type="non-terminal residue" evidence="4">
    <location>
        <position position="372"/>
    </location>
</feature>
<comment type="similarity">
    <text evidence="2">Belongs to the DOCK family.</text>
</comment>
<dbReference type="PANTHER" id="PTHR45653:SF10">
    <property type="entry name" value="MYOBLAST CITY, ISOFORM B"/>
    <property type="match status" value="1"/>
</dbReference>
<dbReference type="GO" id="GO:0007264">
    <property type="term" value="P:small GTPase-mediated signal transduction"/>
    <property type="evidence" value="ECO:0007669"/>
    <property type="project" value="InterPro"/>
</dbReference>
<keyword evidence="1" id="KW-0344">Guanine-nucleotide releasing factor</keyword>
<dbReference type="InterPro" id="IPR043161">
    <property type="entry name" value="DOCK_C_lobe_A"/>
</dbReference>
<dbReference type="GO" id="GO:0031267">
    <property type="term" value="F:small GTPase binding"/>
    <property type="evidence" value="ECO:0007669"/>
    <property type="project" value="TreeGrafter"/>
</dbReference>
<evidence type="ECO:0000313" key="5">
    <source>
        <dbReference type="Proteomes" id="UP000268535"/>
    </source>
</evidence>
<dbReference type="InterPro" id="IPR026791">
    <property type="entry name" value="DOCK"/>
</dbReference>
<dbReference type="PROSITE" id="PS51651">
    <property type="entry name" value="DOCKER"/>
    <property type="match status" value="1"/>
</dbReference>
<dbReference type="GO" id="GO:0005886">
    <property type="term" value="C:plasma membrane"/>
    <property type="evidence" value="ECO:0007669"/>
    <property type="project" value="TreeGrafter"/>
</dbReference>
<dbReference type="InterPro" id="IPR043162">
    <property type="entry name" value="DOCK_C_lobe_C"/>
</dbReference>
<dbReference type="GO" id="GO:0005737">
    <property type="term" value="C:cytoplasm"/>
    <property type="evidence" value="ECO:0007669"/>
    <property type="project" value="TreeGrafter"/>
</dbReference>
<dbReference type="Pfam" id="PF06920">
    <property type="entry name" value="DHR-2_Lobe_A"/>
    <property type="match status" value="1"/>
</dbReference>
<evidence type="ECO:0000256" key="2">
    <source>
        <dbReference type="PROSITE-ProRule" id="PRU00984"/>
    </source>
</evidence>
<dbReference type="InterPro" id="IPR046769">
    <property type="entry name" value="DOCKER_Lobe_A"/>
</dbReference>
<dbReference type="Proteomes" id="UP000268535">
    <property type="component" value="Unassembled WGS sequence"/>
</dbReference>
<reference evidence="5" key="1">
    <citation type="journal article" date="2018" name="Nat. Microbiol.">
        <title>Leveraging single-cell genomics to expand the fungal tree of life.</title>
        <authorList>
            <person name="Ahrendt S.R."/>
            <person name="Quandt C.A."/>
            <person name="Ciobanu D."/>
            <person name="Clum A."/>
            <person name="Salamov A."/>
            <person name="Andreopoulos B."/>
            <person name="Cheng J.F."/>
            <person name="Woyke T."/>
            <person name="Pelin A."/>
            <person name="Henrissat B."/>
            <person name="Reynolds N.K."/>
            <person name="Benny G.L."/>
            <person name="Smith M.E."/>
            <person name="James T.Y."/>
            <person name="Grigoriev I.V."/>
        </authorList>
    </citation>
    <scope>NUCLEOTIDE SEQUENCE [LARGE SCALE GENOMIC DNA]</scope>
    <source>
        <strain evidence="5">ATCC 52028</strain>
    </source>
</reference>
<name>A0A4V1ITN3_9FUNG</name>
<dbReference type="InterPro" id="IPR027357">
    <property type="entry name" value="DOCKER_dom"/>
</dbReference>
<evidence type="ECO:0000313" key="4">
    <source>
        <dbReference type="EMBL" id="RKO97657.1"/>
    </source>
</evidence>
<gene>
    <name evidence="4" type="ORF">CAUPRSCDRAFT_6189</name>
</gene>
<dbReference type="PANTHER" id="PTHR45653">
    <property type="entry name" value="DEDICATOR OF CYTOKINESIS"/>
    <property type="match status" value="1"/>
</dbReference>
<dbReference type="EMBL" id="ML009201">
    <property type="protein sequence ID" value="RKO97657.1"/>
    <property type="molecule type" value="Genomic_DNA"/>
</dbReference>
<organism evidence="4 5">
    <name type="scientific">Caulochytrium protostelioides</name>
    <dbReference type="NCBI Taxonomy" id="1555241"/>
    <lineage>
        <taxon>Eukaryota</taxon>
        <taxon>Fungi</taxon>
        <taxon>Fungi incertae sedis</taxon>
        <taxon>Chytridiomycota</taxon>
        <taxon>Chytridiomycota incertae sedis</taxon>
        <taxon>Chytridiomycetes</taxon>
        <taxon>Caulochytriales</taxon>
        <taxon>Caulochytriaceae</taxon>
        <taxon>Caulochytrium</taxon>
    </lineage>
</organism>
<feature type="domain" description="DOCKER" evidence="3">
    <location>
        <begin position="9"/>
        <end position="372"/>
    </location>
</feature>
<evidence type="ECO:0000259" key="3">
    <source>
        <dbReference type="PROSITE" id="PS51651"/>
    </source>
</evidence>
<dbReference type="Pfam" id="PF20422">
    <property type="entry name" value="DHR-2_Lobe_B"/>
    <property type="match status" value="1"/>
</dbReference>